<dbReference type="Gene3D" id="3.90.70.10">
    <property type="entry name" value="Cysteine proteinases"/>
    <property type="match status" value="2"/>
</dbReference>
<dbReference type="InterPro" id="IPR050185">
    <property type="entry name" value="Ub_carboxyl-term_hydrolase"/>
</dbReference>
<dbReference type="PROSITE" id="PS50235">
    <property type="entry name" value="USP_3"/>
    <property type="match status" value="1"/>
</dbReference>
<feature type="region of interest" description="Disordered" evidence="3">
    <location>
        <begin position="775"/>
        <end position="830"/>
    </location>
</feature>
<feature type="compositionally biased region" description="Basic and acidic residues" evidence="3">
    <location>
        <begin position="856"/>
        <end position="868"/>
    </location>
</feature>
<feature type="compositionally biased region" description="Basic and acidic residues" evidence="3">
    <location>
        <begin position="791"/>
        <end position="806"/>
    </location>
</feature>
<evidence type="ECO:0000256" key="2">
    <source>
        <dbReference type="ARBA" id="ARBA00012759"/>
    </source>
</evidence>
<feature type="compositionally biased region" description="Basic and acidic residues" evidence="3">
    <location>
        <begin position="75"/>
        <end position="85"/>
    </location>
</feature>
<dbReference type="VEuPathDB" id="VectorBase:LLONM1_004865"/>
<feature type="region of interest" description="Disordered" evidence="3">
    <location>
        <begin position="1"/>
        <end position="36"/>
    </location>
</feature>
<dbReference type="CDD" id="cd02674">
    <property type="entry name" value="Peptidase_C19R"/>
    <property type="match status" value="1"/>
</dbReference>
<feature type="region of interest" description="Disordered" evidence="3">
    <location>
        <begin position="63"/>
        <end position="86"/>
    </location>
</feature>
<dbReference type="EMBL" id="AJWK01023340">
    <property type="status" value="NOT_ANNOTATED_CDS"/>
    <property type="molecule type" value="Genomic_DNA"/>
</dbReference>
<dbReference type="InterPro" id="IPR018200">
    <property type="entry name" value="USP_CS"/>
</dbReference>
<dbReference type="PANTHER" id="PTHR21646:SF14">
    <property type="entry name" value="FI05488P"/>
    <property type="match status" value="1"/>
</dbReference>
<dbReference type="FunFam" id="3.90.70.10:FF:000046">
    <property type="entry name" value="ubiquitin carboxyl-terminal hydrolase 31"/>
    <property type="match status" value="1"/>
</dbReference>
<dbReference type="VEuPathDB" id="VectorBase:LLOJ007056"/>
<evidence type="ECO:0000256" key="1">
    <source>
        <dbReference type="ARBA" id="ARBA00000707"/>
    </source>
</evidence>
<evidence type="ECO:0000259" key="4">
    <source>
        <dbReference type="PROSITE" id="PS50235"/>
    </source>
</evidence>
<feature type="compositionally biased region" description="Polar residues" evidence="3">
    <location>
        <begin position="16"/>
        <end position="34"/>
    </location>
</feature>
<dbReference type="PROSITE" id="PS00972">
    <property type="entry name" value="USP_1"/>
    <property type="match status" value="1"/>
</dbReference>
<dbReference type="InterPro" id="IPR001394">
    <property type="entry name" value="Peptidase_C19_UCH"/>
</dbReference>
<accession>A0A1B0CQA7</accession>
<dbReference type="PROSITE" id="PS00973">
    <property type="entry name" value="USP_2"/>
    <property type="match status" value="1"/>
</dbReference>
<dbReference type="InterPro" id="IPR038765">
    <property type="entry name" value="Papain-like_cys_pep_sf"/>
</dbReference>
<name>A0A1B0CQA7_LUTLO</name>
<protein>
    <recommendedName>
        <fullName evidence="2">ubiquitinyl hydrolase 1</fullName>
        <ecNumber evidence="2">3.4.19.12</ecNumber>
    </recommendedName>
</protein>
<dbReference type="AlphaFoldDB" id="A0A1B0CQA7"/>
<dbReference type="Proteomes" id="UP000092461">
    <property type="component" value="Unassembled WGS sequence"/>
</dbReference>
<feature type="region of interest" description="Disordered" evidence="3">
    <location>
        <begin position="856"/>
        <end position="910"/>
    </location>
</feature>
<proteinExistence type="predicted"/>
<dbReference type="EnsemblMetazoa" id="LLOJ007056-RA">
    <property type="protein sequence ID" value="LLOJ007056-PA"/>
    <property type="gene ID" value="LLOJ007056"/>
</dbReference>
<evidence type="ECO:0000313" key="5">
    <source>
        <dbReference type="EnsemblMetazoa" id="LLOJ007056-PA"/>
    </source>
</evidence>
<dbReference type="Pfam" id="PF00443">
    <property type="entry name" value="UCH"/>
    <property type="match status" value="1"/>
</dbReference>
<organism evidence="5 6">
    <name type="scientific">Lutzomyia longipalpis</name>
    <name type="common">Sand fly</name>
    <dbReference type="NCBI Taxonomy" id="7200"/>
    <lineage>
        <taxon>Eukaryota</taxon>
        <taxon>Metazoa</taxon>
        <taxon>Ecdysozoa</taxon>
        <taxon>Arthropoda</taxon>
        <taxon>Hexapoda</taxon>
        <taxon>Insecta</taxon>
        <taxon>Pterygota</taxon>
        <taxon>Neoptera</taxon>
        <taxon>Endopterygota</taxon>
        <taxon>Diptera</taxon>
        <taxon>Nematocera</taxon>
        <taxon>Psychodoidea</taxon>
        <taxon>Psychodidae</taxon>
        <taxon>Lutzomyia</taxon>
        <taxon>Lutzomyia</taxon>
    </lineage>
</organism>
<dbReference type="GO" id="GO:0004843">
    <property type="term" value="F:cysteine-type deubiquitinase activity"/>
    <property type="evidence" value="ECO:0007669"/>
    <property type="project" value="UniProtKB-EC"/>
</dbReference>
<dbReference type="GO" id="GO:0016579">
    <property type="term" value="P:protein deubiquitination"/>
    <property type="evidence" value="ECO:0007669"/>
    <property type="project" value="InterPro"/>
</dbReference>
<evidence type="ECO:0000256" key="3">
    <source>
        <dbReference type="SAM" id="MobiDB-lite"/>
    </source>
</evidence>
<feature type="domain" description="USP" evidence="4">
    <location>
        <begin position="137"/>
        <end position="744"/>
    </location>
</feature>
<dbReference type="PANTHER" id="PTHR21646">
    <property type="entry name" value="UBIQUITIN CARBOXYL-TERMINAL HYDROLASE"/>
    <property type="match status" value="1"/>
</dbReference>
<comment type="catalytic activity">
    <reaction evidence="1">
        <text>Thiol-dependent hydrolysis of ester, thioester, amide, peptide and isopeptide bonds formed by the C-terminal Gly of ubiquitin (a 76-residue protein attached to proteins as an intracellular targeting signal).</text>
        <dbReference type="EC" id="3.4.19.12"/>
    </reaction>
</comment>
<dbReference type="EMBL" id="AJWK01023339">
    <property type="status" value="NOT_ANNOTATED_CDS"/>
    <property type="molecule type" value="Genomic_DNA"/>
</dbReference>
<dbReference type="InterPro" id="IPR028889">
    <property type="entry name" value="USP"/>
</dbReference>
<keyword evidence="6" id="KW-1185">Reference proteome</keyword>
<sequence>MMKSDAEIVGFGGKSEATSATLPPSGNADKTTSGRLRRVLSMSTQRKSLRVAVRKIPLIGGLHSSAPNDVEGATDGEREPSGEKRKLFRTSSVRKFISRIAQQITSLNIAGVKPSVGDRVPPLGGYQWPPDQTPGVTGLKNHGNTCFMNAVLQCLSHTDLLAEYFVLDQYKVDLKRRNKINSRKFGTKGELTEQLAIILKALYSPDYSTSFKAAVDRHGSQFRSSTQHDAQEFLLWLLDKVHEDLNTATKRKYKAMKNTYGRPDEIIAAETLANHIRCNSSFVQAVFQAQFRSSLTCPRCHKQSNTFDPFHCISVQLPQIVQQNVIVTVLYATQHPRQVKLGLGVPPGSPFVTLREQLHLDTGIASDRMVLMEINEQGFSRVFSDSDPISVLTDTDMVYCIETPDAKEDEKNVTVLLCVVNVARKLNEGEGQRFGAPFCVRVKRDISHGELQKALIREISPILKTDAVEGVFRIRLQDPLVDPDTYLEPHLEHPLLTENIDVMLSVVPPDTGPANVRLVLEWDAPEEQFSDLTDPIVEHASVAQMKEKSQECAMLTLEQCLDHYTKAETLSAEDAWRCPHCQKYLPVVKTLGLWSLPDILVIHFKRFRQQQLREPQAAKLTTMVKFPLNGFDMSPHLARSPTEGTPGDPAGNDGDNWSPWKLMKRREHVFHPSGSHKDTKYDLYAVCYHQGDTLETGHYTAACRNPYDQQWYKFDDQNVARVNSEAIEEEIINNEAYILFYQRRKIDVAECSGGSSSSGDHWVSRITATTAPSATVVDETTKISEKSTTTEAKKKIPEPEVRRQEETEAGPSDAGNEKAKPTEESTVVVTEAEVTDLAEKPEEAVDVDVVVAQEEAKEVQVDEKVPQKEEEEEKVVQDATPSEGKEDEESLKKETSSIDSLEALEDDPTHVEEEKFFNSVPETRINWLKAFDDNYDVTRRQSFSSAGFLSSAANCDSLRRSGPCSKDTLLYIDQQSHPALEEDDLAPSHSLWITPVASHKLISVSPKN</sequence>
<dbReference type="SUPFAM" id="SSF54001">
    <property type="entry name" value="Cysteine proteinases"/>
    <property type="match status" value="1"/>
</dbReference>
<dbReference type="EC" id="3.4.19.12" evidence="2"/>
<reference evidence="5" key="1">
    <citation type="submission" date="2020-05" db="UniProtKB">
        <authorList>
            <consortium name="EnsemblMetazoa"/>
        </authorList>
    </citation>
    <scope>IDENTIFICATION</scope>
    <source>
        <strain evidence="5">Jacobina</strain>
    </source>
</reference>
<evidence type="ECO:0000313" key="6">
    <source>
        <dbReference type="Proteomes" id="UP000092461"/>
    </source>
</evidence>